<organism evidence="10 11">
    <name type="scientific">Gemmata palustris</name>
    <dbReference type="NCBI Taxonomy" id="2822762"/>
    <lineage>
        <taxon>Bacteria</taxon>
        <taxon>Pseudomonadati</taxon>
        <taxon>Planctomycetota</taxon>
        <taxon>Planctomycetia</taxon>
        <taxon>Gemmatales</taxon>
        <taxon>Gemmataceae</taxon>
        <taxon>Gemmata</taxon>
    </lineage>
</organism>
<dbReference type="PANTHER" id="PTHR33507:SF3">
    <property type="entry name" value="INNER MEMBRANE PROTEIN YBBJ"/>
    <property type="match status" value="1"/>
</dbReference>
<evidence type="ECO:0000259" key="9">
    <source>
        <dbReference type="Pfam" id="PF24961"/>
    </source>
</evidence>
<dbReference type="Proteomes" id="UP000676565">
    <property type="component" value="Unassembled WGS sequence"/>
</dbReference>
<dbReference type="PANTHER" id="PTHR33507">
    <property type="entry name" value="INNER MEMBRANE PROTEIN YBBJ"/>
    <property type="match status" value="1"/>
</dbReference>
<evidence type="ECO:0000256" key="4">
    <source>
        <dbReference type="ARBA" id="ARBA00023136"/>
    </source>
</evidence>
<evidence type="ECO:0000259" key="8">
    <source>
        <dbReference type="Pfam" id="PF01957"/>
    </source>
</evidence>
<feature type="domain" description="NfeD-like C-terminal" evidence="8">
    <location>
        <begin position="672"/>
        <end position="726"/>
    </location>
</feature>
<feature type="transmembrane region" description="Helical" evidence="6">
    <location>
        <begin position="622"/>
        <end position="640"/>
    </location>
</feature>
<dbReference type="Pfam" id="PF24961">
    <property type="entry name" value="NfeD_membrane"/>
    <property type="match status" value="1"/>
</dbReference>
<evidence type="ECO:0000256" key="5">
    <source>
        <dbReference type="SAM" id="MobiDB-lite"/>
    </source>
</evidence>
<feature type="transmembrane region" description="Helical" evidence="6">
    <location>
        <begin position="557"/>
        <end position="574"/>
    </location>
</feature>
<evidence type="ECO:0000256" key="1">
    <source>
        <dbReference type="ARBA" id="ARBA00004141"/>
    </source>
</evidence>
<dbReference type="Gene3D" id="2.40.50.140">
    <property type="entry name" value="Nucleic acid-binding proteins"/>
    <property type="match status" value="1"/>
</dbReference>
<feature type="transmembrane region" description="Helical" evidence="6">
    <location>
        <begin position="581"/>
        <end position="602"/>
    </location>
</feature>
<dbReference type="InterPro" id="IPR012340">
    <property type="entry name" value="NA-bd_OB-fold"/>
</dbReference>
<comment type="caution">
    <text evidence="10">The sequence shown here is derived from an EMBL/GenBank/DDBJ whole genome shotgun (WGS) entry which is preliminary data.</text>
</comment>
<keyword evidence="2 6" id="KW-0812">Transmembrane</keyword>
<reference evidence="10 11" key="1">
    <citation type="submission" date="2021-04" db="EMBL/GenBank/DDBJ databases">
        <authorList>
            <person name="Ivanova A."/>
        </authorList>
    </citation>
    <scope>NUCLEOTIDE SEQUENCE [LARGE SCALE GENOMIC DNA]</scope>
    <source>
        <strain evidence="10 11">G18</strain>
    </source>
</reference>
<feature type="transmembrane region" description="Helical" evidence="6">
    <location>
        <begin position="532"/>
        <end position="551"/>
    </location>
</feature>
<evidence type="ECO:0000313" key="11">
    <source>
        <dbReference type="Proteomes" id="UP000676565"/>
    </source>
</evidence>
<name>A0ABS5C450_9BACT</name>
<evidence type="ECO:0008006" key="12">
    <source>
        <dbReference type="Google" id="ProtNLM"/>
    </source>
</evidence>
<evidence type="ECO:0000313" key="10">
    <source>
        <dbReference type="EMBL" id="MBP3960766.1"/>
    </source>
</evidence>
<evidence type="ECO:0000256" key="2">
    <source>
        <dbReference type="ARBA" id="ARBA00022692"/>
    </source>
</evidence>
<keyword evidence="11" id="KW-1185">Reference proteome</keyword>
<keyword evidence="7" id="KW-0732">Signal</keyword>
<evidence type="ECO:0000256" key="3">
    <source>
        <dbReference type="ARBA" id="ARBA00022989"/>
    </source>
</evidence>
<dbReference type="RefSeq" id="WP_210663124.1">
    <property type="nucleotide sequence ID" value="NZ_JAGKQQ010000002.1"/>
</dbReference>
<evidence type="ECO:0000256" key="7">
    <source>
        <dbReference type="SAM" id="SignalP"/>
    </source>
</evidence>
<gene>
    <name evidence="10" type="ORF">J8F10_36560</name>
</gene>
<protein>
    <recommendedName>
        <fullName evidence="12">NfeD-like C-terminal domain-containing protein</fullName>
    </recommendedName>
</protein>
<accession>A0ABS5C450</accession>
<feature type="signal peptide" evidence="7">
    <location>
        <begin position="1"/>
        <end position="28"/>
    </location>
</feature>
<dbReference type="InterPro" id="IPR002810">
    <property type="entry name" value="NfeD-like_C"/>
</dbReference>
<dbReference type="Pfam" id="PF01957">
    <property type="entry name" value="NfeD"/>
    <property type="match status" value="1"/>
</dbReference>
<dbReference type="InterPro" id="IPR056739">
    <property type="entry name" value="NfeD_membrane"/>
</dbReference>
<keyword evidence="4 6" id="KW-0472">Membrane</keyword>
<feature type="domain" description="NfeD integral membrane" evidence="9">
    <location>
        <begin position="511"/>
        <end position="637"/>
    </location>
</feature>
<sequence>MLFSLRRWTGIVAPAIVLVSLFGSVAGAQDANSALFVTVQNPITSDVATRIENQINARVNEKNEERRVWIVVLDFNPDGKPAATTNFGPCSDLAKFLSSPKMAGVKTIGFVHAPVTGHTVLPVLACKEVVMSKAGALGPVVVEGVPPLEASEQVAYKTRFNRDDRWPIVQKMFDPNVALVKGVTKEGAPRYADANTPDSLKQVVGAAPVNGVQDNQVASYPAPVARAVELASGTAENRREIAELFGLPPLRDDPLAGRTPDAYQWALKGDVDGAMKESVNRVIRDVRKRKGNVLILVLSCGGTDLEAARGLADDLVKAQSGDDALLIIGFVPESAPDAAAVVALGCSEIVMTKPKGAEGEAKEADFGNFERYTKSAKPSAVAAERQSLRDFAEQRGYPGVLFEGMLNRDLEVVRAEGEGNNRNKRKLMTRSEFETEQKASPGQWKQGRVVKQPGKRLELSATLAAELGVARLTVPTTSVDEVCSAYGLGKAKSPDPGWLDKFAEFLRIPAVTVILVMIGFIGLILELKVPGLTVPGIVAAVCFIMVFWSQSRFSGEMFVLALLLFLLGLVLIGLEIFVLPGFGVCGISGVLFMLAGLGLVTLERFPQTWEEAVPLGVRISTYLFAMMGAMVAAFVIARFLPQVPYANRMMLNPPSDQANAVESQLPGASAAAELLGAIGASTTPLRPAGVVRFGEKFVDVVSDGGFIPSGTRVQVIAVEGTRIVVKEV</sequence>
<comment type="subcellular location">
    <subcellularLocation>
        <location evidence="1">Membrane</location>
        <topology evidence="1">Multi-pass membrane protein</topology>
    </subcellularLocation>
</comment>
<dbReference type="InterPro" id="IPR052165">
    <property type="entry name" value="Membrane_assoc_protease"/>
</dbReference>
<evidence type="ECO:0000256" key="6">
    <source>
        <dbReference type="SAM" id="Phobius"/>
    </source>
</evidence>
<keyword evidence="3 6" id="KW-1133">Transmembrane helix</keyword>
<proteinExistence type="predicted"/>
<feature type="transmembrane region" description="Helical" evidence="6">
    <location>
        <begin position="505"/>
        <end position="525"/>
    </location>
</feature>
<dbReference type="Gene3D" id="3.90.226.10">
    <property type="entry name" value="2-enoyl-CoA Hydratase, Chain A, domain 1"/>
    <property type="match status" value="1"/>
</dbReference>
<feature type="region of interest" description="Disordered" evidence="5">
    <location>
        <begin position="417"/>
        <end position="443"/>
    </location>
</feature>
<dbReference type="EMBL" id="JAGKQQ010000002">
    <property type="protein sequence ID" value="MBP3960766.1"/>
    <property type="molecule type" value="Genomic_DNA"/>
</dbReference>
<feature type="chain" id="PRO_5046858375" description="NfeD-like C-terminal domain-containing protein" evidence="7">
    <location>
        <begin position="29"/>
        <end position="728"/>
    </location>
</feature>